<evidence type="ECO:0000313" key="2">
    <source>
        <dbReference type="EMBL" id="MFB2875383.1"/>
    </source>
</evidence>
<dbReference type="EMBL" id="JBHFNQ010000007">
    <property type="protein sequence ID" value="MFB2875383.1"/>
    <property type="molecule type" value="Genomic_DNA"/>
</dbReference>
<dbReference type="PROSITE" id="PS51688">
    <property type="entry name" value="ICA"/>
    <property type="match status" value="1"/>
</dbReference>
<feature type="domain" description="Peptidase S74" evidence="1">
    <location>
        <begin position="719"/>
        <end position="812"/>
    </location>
</feature>
<keyword evidence="3" id="KW-1185">Reference proteome</keyword>
<comment type="caution">
    <text evidence="2">The sequence shown here is derived from an EMBL/GenBank/DDBJ whole genome shotgun (WGS) entry which is preliminary data.</text>
</comment>
<evidence type="ECO:0000259" key="1">
    <source>
        <dbReference type="PROSITE" id="PS51688"/>
    </source>
</evidence>
<proteinExistence type="predicted"/>
<reference evidence="2 3" key="1">
    <citation type="submission" date="2024-09" db="EMBL/GenBank/DDBJ databases">
        <title>Floridaenema gen nov. (Aerosakkonemataceae, Aerosakkonematales ord. nov., Cyanobacteria) from benthic tropical and subtropical fresh waters, with the description of four new species.</title>
        <authorList>
            <person name="Moretto J.A."/>
            <person name="Berthold D.E."/>
            <person name="Lefler F.W."/>
            <person name="Huang I.-S."/>
            <person name="Laughinghouse H. IV."/>
        </authorList>
    </citation>
    <scope>NUCLEOTIDE SEQUENCE [LARGE SCALE GENOMIC DNA]</scope>
    <source>
        <strain evidence="2 3">BLCC-F46</strain>
    </source>
</reference>
<organism evidence="2 3">
    <name type="scientific">Floridaenema aerugineum BLCC-F46</name>
    <dbReference type="NCBI Taxonomy" id="3153654"/>
    <lineage>
        <taxon>Bacteria</taxon>
        <taxon>Bacillati</taxon>
        <taxon>Cyanobacteriota</taxon>
        <taxon>Cyanophyceae</taxon>
        <taxon>Oscillatoriophycideae</taxon>
        <taxon>Aerosakkonematales</taxon>
        <taxon>Aerosakkonemataceae</taxon>
        <taxon>Floridanema</taxon>
        <taxon>Floridanema aerugineum</taxon>
    </lineage>
</organism>
<protein>
    <submittedName>
        <fullName evidence="2">Tail fiber domain-containing protein</fullName>
    </submittedName>
</protein>
<evidence type="ECO:0000313" key="3">
    <source>
        <dbReference type="Proteomes" id="UP001576774"/>
    </source>
</evidence>
<gene>
    <name evidence="2" type="ORF">ACE1CC_00675</name>
</gene>
<accession>A0ABV4WZE5</accession>
<sequence>MAEQNFDNLRVTQQTYIGTGGDSDAQLHIWRNDNQEAKILLERAGSILLKLAVNSENVATLGTIGNSPLQLQAAGTSGIYLNTNGLVGVGTTTPSFNLDVQGIINATQFYKNGQRWKITNDDIDDNKISGLKIQDNSIPIGKLKDFSPSPGSQWKDGSSGSGSIFYDGSGNVGIGIGKTNPTFKLDVQGVINATQFNKNGQPWKITNDDIDDNAAIDGNKMKDGSIPIKKIKDLPPSTSSQWVSGNSGIISYSGGNVGIGISNPQFKLDVQGNINATQFFKNGVPWIISRDEIANQAINADKIGNGAVTTDKIANKSITQEKLAFQISPPSSSQWQGVDGDPISYTKNNVGIGTTTPKSLLEIRKDVSNKLGAVLTLQNSLGGTGAGVAIDFNGYDVGQDDPTARIQSLDDGSASSHIAFYTKQSGAPTNKLQERLRIQSNGNIGIGKNNPAFNLDVQGIINATQFYKNGVPWIISRDEIASQAINADKIGNGAVTTDKIANKSITQEKLAFQISPPSSSQWQGVDGAPISYTKNNVGIGTTTPLAKLQVANGAIMPSAGNSETSGIMFPKDPGGGGDDAAWIRYYARTDEACTLEIGISNDGDDHIALMPSGYVGIGTKTPSGKLHIYEPTDDKGQGGSIKFFDTGANWKYEISYDGGSDGKFMFTNTGKAEGETGFQSSVANKTLLTMKNNGQVEVPNGNLSVKFDLYVGGQLVQASSRELKENITDFSTQEAIKTLAGLNPVKFNYREDPEKGLTVGFIAEDVPDLLATHEKKGVCALEIVAVLTKVIKEQQMELSLLRERVTTLEAKA</sequence>
<dbReference type="Proteomes" id="UP001576774">
    <property type="component" value="Unassembled WGS sequence"/>
</dbReference>
<dbReference type="InterPro" id="IPR030392">
    <property type="entry name" value="S74_ICA"/>
</dbReference>
<name>A0ABV4WZE5_9CYAN</name>
<dbReference type="Pfam" id="PF13884">
    <property type="entry name" value="Peptidase_S74"/>
    <property type="match status" value="1"/>
</dbReference>
<dbReference type="RefSeq" id="WP_413268549.1">
    <property type="nucleotide sequence ID" value="NZ_JBHFNQ010000007.1"/>
</dbReference>